<name>A0A2T9ZKC8_9FUNG</name>
<proteinExistence type="predicted"/>
<feature type="transmembrane region" description="Helical" evidence="7">
    <location>
        <begin position="373"/>
        <end position="394"/>
    </location>
</feature>
<dbReference type="GO" id="GO:0098771">
    <property type="term" value="P:inorganic ion homeostasis"/>
    <property type="evidence" value="ECO:0007669"/>
    <property type="project" value="UniProtKB-ARBA"/>
</dbReference>
<evidence type="ECO:0000256" key="1">
    <source>
        <dbReference type="ARBA" id="ARBA00004141"/>
    </source>
</evidence>
<dbReference type="InterPro" id="IPR050291">
    <property type="entry name" value="CDF_Transporter"/>
</dbReference>
<evidence type="ECO:0000256" key="2">
    <source>
        <dbReference type="ARBA" id="ARBA00022448"/>
    </source>
</evidence>
<dbReference type="GO" id="GO:0016020">
    <property type="term" value="C:membrane"/>
    <property type="evidence" value="ECO:0007669"/>
    <property type="project" value="UniProtKB-SubCell"/>
</dbReference>
<dbReference type="Gene3D" id="3.30.70.1350">
    <property type="entry name" value="Cation efflux protein, cytoplasmic domain"/>
    <property type="match status" value="1"/>
</dbReference>
<dbReference type="GO" id="GO:0030003">
    <property type="term" value="P:intracellular monoatomic cation homeostasis"/>
    <property type="evidence" value="ECO:0007669"/>
    <property type="project" value="UniProtKB-ARBA"/>
</dbReference>
<keyword evidence="10" id="KW-1185">Reference proteome</keyword>
<feature type="transmembrane region" description="Helical" evidence="7">
    <location>
        <begin position="192"/>
        <end position="212"/>
    </location>
</feature>
<evidence type="ECO:0000256" key="5">
    <source>
        <dbReference type="ARBA" id="ARBA00023136"/>
    </source>
</evidence>
<dbReference type="InterPro" id="IPR036837">
    <property type="entry name" value="Cation_efflux_CTD_sf"/>
</dbReference>
<sequence>MDERTALLNYRLTDVSNIPKLDKNDVFPNKKAPTTSFFNYNSAGMSGFQVPPIVSEPIPQIQRSRMSTLSHIFNKSNNMGIGYPPPSRAEGSIFSSSFPHSYNLKRTKTLASTYLKTEGLGSQYTKVRKSIVKNKSEHLEELRKEKNEDLKELFKHIRASTEEIKIVEDFKSGLLSIIKKSRKNKDDLVKKLVSISILINVMIAGTQMYAAFTSNSLSLFATMCDSFMDFLSSGLLLLAGWVADNPNNIGLDISGKSKVETLAIMIFSTVMGVFSSFLIFNSIESLIGEESLSNISLSSALCILFVITCKISFYFVCRNYKDNMSARVLMIDSRNDFFVNSFGLMTALSGRYLKWWIDPLGCLCAAIIILRQWILEAVGMVSTIFKFFFFYLGLLEQKKKARMIVGVCADPEMIQLLTFAAITHDPRITHIDDVRAYYSGTKMMVEVTLVMDPRTPLIISQFVSSSLEEKLEKIPDVQRAIVYIVYKVYGYGSLGSEYDIDIVIN</sequence>
<organism evidence="9 10">
    <name type="scientific">Smittium megazygosporum</name>
    <dbReference type="NCBI Taxonomy" id="133381"/>
    <lineage>
        <taxon>Eukaryota</taxon>
        <taxon>Fungi</taxon>
        <taxon>Fungi incertae sedis</taxon>
        <taxon>Zoopagomycota</taxon>
        <taxon>Kickxellomycotina</taxon>
        <taxon>Harpellomycetes</taxon>
        <taxon>Harpellales</taxon>
        <taxon>Legeriomycetaceae</taxon>
        <taxon>Smittium</taxon>
    </lineage>
</organism>
<dbReference type="EMBL" id="MBFS01000050">
    <property type="protein sequence ID" value="PVV05012.1"/>
    <property type="molecule type" value="Genomic_DNA"/>
</dbReference>
<keyword evidence="3 7" id="KW-0812">Transmembrane</keyword>
<gene>
    <name evidence="9" type="ORF">BB560_000469</name>
</gene>
<reference evidence="9 10" key="1">
    <citation type="journal article" date="2018" name="MBio">
        <title>Comparative Genomics Reveals the Core Gene Toolbox for the Fungus-Insect Symbiosis.</title>
        <authorList>
            <person name="Wang Y."/>
            <person name="Stata M."/>
            <person name="Wang W."/>
            <person name="Stajich J.E."/>
            <person name="White M.M."/>
            <person name="Moncalvo J.M."/>
        </authorList>
    </citation>
    <scope>NUCLEOTIDE SEQUENCE [LARGE SCALE GENOMIC DNA]</scope>
    <source>
        <strain evidence="9 10">SC-DP-2</strain>
    </source>
</reference>
<dbReference type="InterPro" id="IPR027469">
    <property type="entry name" value="Cation_efflux_TMD_sf"/>
</dbReference>
<feature type="domain" description="Cation efflux protein transmembrane" evidence="8">
    <location>
        <begin position="195"/>
        <end position="376"/>
    </location>
</feature>
<dbReference type="PANTHER" id="PTHR43840:SF13">
    <property type="entry name" value="CATION EFFLUX PROTEIN CYTOPLASMIC DOMAIN-CONTAINING PROTEIN"/>
    <property type="match status" value="1"/>
</dbReference>
<evidence type="ECO:0000256" key="3">
    <source>
        <dbReference type="ARBA" id="ARBA00022692"/>
    </source>
</evidence>
<dbReference type="InterPro" id="IPR058533">
    <property type="entry name" value="Cation_efflux_TM"/>
</dbReference>
<evidence type="ECO:0000313" key="9">
    <source>
        <dbReference type="EMBL" id="PVV05012.1"/>
    </source>
</evidence>
<keyword evidence="2" id="KW-0813">Transport</keyword>
<comment type="subcellular location">
    <subcellularLocation>
        <location evidence="1">Membrane</location>
        <topology evidence="1">Multi-pass membrane protein</topology>
    </subcellularLocation>
</comment>
<keyword evidence="4 7" id="KW-1133">Transmembrane helix</keyword>
<feature type="transmembrane region" description="Helical" evidence="7">
    <location>
        <begin position="295"/>
        <end position="316"/>
    </location>
</feature>
<evidence type="ECO:0000256" key="6">
    <source>
        <dbReference type="SAM" id="Coils"/>
    </source>
</evidence>
<dbReference type="Gene3D" id="1.20.1510.10">
    <property type="entry name" value="Cation efflux protein transmembrane domain"/>
    <property type="match status" value="1"/>
</dbReference>
<dbReference type="SUPFAM" id="SSF161111">
    <property type="entry name" value="Cation efflux protein transmembrane domain-like"/>
    <property type="match status" value="1"/>
</dbReference>
<accession>A0A2T9ZKC8</accession>
<evidence type="ECO:0000259" key="8">
    <source>
        <dbReference type="Pfam" id="PF01545"/>
    </source>
</evidence>
<evidence type="ECO:0000313" key="10">
    <source>
        <dbReference type="Proteomes" id="UP000245609"/>
    </source>
</evidence>
<dbReference type="OrthoDB" id="78296at2759"/>
<dbReference type="SUPFAM" id="SSF160240">
    <property type="entry name" value="Cation efflux protein cytoplasmic domain-like"/>
    <property type="match status" value="1"/>
</dbReference>
<feature type="coiled-coil region" evidence="6">
    <location>
        <begin position="128"/>
        <end position="156"/>
    </location>
</feature>
<dbReference type="Proteomes" id="UP000245609">
    <property type="component" value="Unassembled WGS sequence"/>
</dbReference>
<feature type="transmembrane region" description="Helical" evidence="7">
    <location>
        <begin position="218"/>
        <end position="242"/>
    </location>
</feature>
<feature type="transmembrane region" description="Helical" evidence="7">
    <location>
        <begin position="262"/>
        <end position="283"/>
    </location>
</feature>
<dbReference type="AlphaFoldDB" id="A0A2T9ZKC8"/>
<dbReference type="PANTHER" id="PTHR43840">
    <property type="entry name" value="MITOCHONDRIAL METAL TRANSPORTER 1-RELATED"/>
    <property type="match status" value="1"/>
</dbReference>
<dbReference type="STRING" id="133381.A0A2T9ZKC8"/>
<evidence type="ECO:0000256" key="7">
    <source>
        <dbReference type="SAM" id="Phobius"/>
    </source>
</evidence>
<protein>
    <recommendedName>
        <fullName evidence="8">Cation efflux protein transmembrane domain-containing protein</fullName>
    </recommendedName>
</protein>
<comment type="caution">
    <text evidence="9">The sequence shown here is derived from an EMBL/GenBank/DDBJ whole genome shotgun (WGS) entry which is preliminary data.</text>
</comment>
<keyword evidence="6" id="KW-0175">Coiled coil</keyword>
<keyword evidence="5 7" id="KW-0472">Membrane</keyword>
<dbReference type="GO" id="GO:0008324">
    <property type="term" value="F:monoatomic cation transmembrane transporter activity"/>
    <property type="evidence" value="ECO:0007669"/>
    <property type="project" value="InterPro"/>
</dbReference>
<evidence type="ECO:0000256" key="4">
    <source>
        <dbReference type="ARBA" id="ARBA00022989"/>
    </source>
</evidence>
<dbReference type="Pfam" id="PF01545">
    <property type="entry name" value="Cation_efflux"/>
    <property type="match status" value="1"/>
</dbReference>